<dbReference type="Gene3D" id="3.30.930.10">
    <property type="entry name" value="Bira Bifunctional Protein, Domain 2"/>
    <property type="match status" value="1"/>
</dbReference>
<dbReference type="PANTHER" id="PTHR12835">
    <property type="entry name" value="BIOTIN PROTEIN LIGASE"/>
    <property type="match status" value="1"/>
</dbReference>
<feature type="domain" description="BPL/LPL catalytic" evidence="2">
    <location>
        <begin position="5"/>
        <end position="196"/>
    </location>
</feature>
<organism evidence="3">
    <name type="scientific">marine metagenome</name>
    <dbReference type="NCBI Taxonomy" id="408172"/>
    <lineage>
        <taxon>unclassified sequences</taxon>
        <taxon>metagenomes</taxon>
        <taxon>ecological metagenomes</taxon>
    </lineage>
</organism>
<keyword evidence="1" id="KW-0436">Ligase</keyword>
<dbReference type="CDD" id="cd16442">
    <property type="entry name" value="BPL"/>
    <property type="match status" value="1"/>
</dbReference>
<dbReference type="InterPro" id="IPR004408">
    <property type="entry name" value="Biotin_CoA_COase_ligase"/>
</dbReference>
<name>A0A381TB72_9ZZZZ</name>
<dbReference type="SUPFAM" id="SSF55681">
    <property type="entry name" value="Class II aaRS and biotin synthetases"/>
    <property type="match status" value="1"/>
</dbReference>
<proteinExistence type="predicted"/>
<gene>
    <name evidence="3" type="ORF">METZ01_LOCUS63957</name>
</gene>
<dbReference type="PANTHER" id="PTHR12835:SF5">
    <property type="entry name" value="BIOTIN--PROTEIN LIGASE"/>
    <property type="match status" value="1"/>
</dbReference>
<dbReference type="AlphaFoldDB" id="A0A381TB72"/>
<evidence type="ECO:0000256" key="1">
    <source>
        <dbReference type="ARBA" id="ARBA00022598"/>
    </source>
</evidence>
<dbReference type="InterPro" id="IPR004143">
    <property type="entry name" value="BPL_LPL_catalytic"/>
</dbReference>
<dbReference type="PROSITE" id="PS51733">
    <property type="entry name" value="BPL_LPL_CATALYTIC"/>
    <property type="match status" value="1"/>
</dbReference>
<evidence type="ECO:0000259" key="2">
    <source>
        <dbReference type="PROSITE" id="PS51733"/>
    </source>
</evidence>
<reference evidence="3" key="1">
    <citation type="submission" date="2018-05" db="EMBL/GenBank/DDBJ databases">
        <authorList>
            <person name="Lanie J.A."/>
            <person name="Ng W.-L."/>
            <person name="Kazmierczak K.M."/>
            <person name="Andrzejewski T.M."/>
            <person name="Davidsen T.M."/>
            <person name="Wayne K.J."/>
            <person name="Tettelin H."/>
            <person name="Glass J.I."/>
            <person name="Rusch D."/>
            <person name="Podicherti R."/>
            <person name="Tsui H.-C.T."/>
            <person name="Winkler M.E."/>
        </authorList>
    </citation>
    <scope>NUCLEOTIDE SEQUENCE</scope>
</reference>
<sequence>MIFTNLIKTNLRTKQFGRDIEYYQRLGSTNDEAWELIQNGEASHGMIVITDYQTQGKGRGGNSWFMSPSKGLALSLILLESIPLEIAGLIPLVAGVAMAKTLKNRGGSPTLKWPNDILFHGKKTGGILCESKISGQSVQSMVVGIGINVNETEIDFPDELKETATSLSIESGHTHQRELVAAIFTTFFEQYWEMLQESPEEIINDWTSLCGHLGKS</sequence>
<dbReference type="Pfam" id="PF03099">
    <property type="entry name" value="BPL_LplA_LipB"/>
    <property type="match status" value="1"/>
</dbReference>
<dbReference type="GO" id="GO:0004077">
    <property type="term" value="F:biotin--[biotin carboxyl-carrier protein] ligase activity"/>
    <property type="evidence" value="ECO:0007669"/>
    <property type="project" value="InterPro"/>
</dbReference>
<accession>A0A381TB72</accession>
<protein>
    <recommendedName>
        <fullName evidence="2">BPL/LPL catalytic domain-containing protein</fullName>
    </recommendedName>
</protein>
<dbReference type="NCBIfam" id="TIGR00121">
    <property type="entry name" value="birA_ligase"/>
    <property type="match status" value="1"/>
</dbReference>
<dbReference type="EMBL" id="UINC01004015">
    <property type="protein sequence ID" value="SVA11103.1"/>
    <property type="molecule type" value="Genomic_DNA"/>
</dbReference>
<feature type="non-terminal residue" evidence="3">
    <location>
        <position position="216"/>
    </location>
</feature>
<dbReference type="InterPro" id="IPR045864">
    <property type="entry name" value="aa-tRNA-synth_II/BPL/LPL"/>
</dbReference>
<dbReference type="GO" id="GO:0005737">
    <property type="term" value="C:cytoplasm"/>
    <property type="evidence" value="ECO:0007669"/>
    <property type="project" value="TreeGrafter"/>
</dbReference>
<evidence type="ECO:0000313" key="3">
    <source>
        <dbReference type="EMBL" id="SVA11103.1"/>
    </source>
</evidence>